<dbReference type="GO" id="GO:0003677">
    <property type="term" value="F:DNA binding"/>
    <property type="evidence" value="ECO:0007669"/>
    <property type="project" value="InterPro"/>
</dbReference>
<evidence type="ECO:0000313" key="8">
    <source>
        <dbReference type="EMBL" id="NLJ19284.1"/>
    </source>
</evidence>
<dbReference type="InterPro" id="IPR002052">
    <property type="entry name" value="DNA_methylase_N6_adenine_CS"/>
</dbReference>
<dbReference type="RefSeq" id="WP_276649723.1">
    <property type="nucleotide sequence ID" value="NZ_JAAYSM010000381.1"/>
</dbReference>
<keyword evidence="3 8" id="KW-0808">Transferase</keyword>
<dbReference type="GO" id="GO:0009307">
    <property type="term" value="P:DNA restriction-modification system"/>
    <property type="evidence" value="ECO:0007669"/>
    <property type="project" value="UniProtKB-KW"/>
</dbReference>
<feature type="domain" description="Type III R-M EcoP15I C-terminal" evidence="7">
    <location>
        <begin position="521"/>
        <end position="617"/>
    </location>
</feature>
<dbReference type="InterPro" id="IPR002295">
    <property type="entry name" value="N4/N6-MTase_EcoPI_Mod-like"/>
</dbReference>
<dbReference type="PROSITE" id="PS00092">
    <property type="entry name" value="N6_MTASE"/>
    <property type="match status" value="1"/>
</dbReference>
<gene>
    <name evidence="8" type="ORF">GX355_10555</name>
</gene>
<evidence type="ECO:0000256" key="1">
    <source>
        <dbReference type="ARBA" id="ARBA00006594"/>
    </source>
</evidence>
<evidence type="ECO:0000256" key="2">
    <source>
        <dbReference type="ARBA" id="ARBA00022603"/>
    </source>
</evidence>
<dbReference type="Proteomes" id="UP000541058">
    <property type="component" value="Unassembled WGS sequence"/>
</dbReference>
<dbReference type="Pfam" id="PF01555">
    <property type="entry name" value="N6_N4_Mtase"/>
    <property type="match status" value="1"/>
</dbReference>
<evidence type="ECO:0000259" key="6">
    <source>
        <dbReference type="Pfam" id="PF01555"/>
    </source>
</evidence>
<reference evidence="8 9" key="1">
    <citation type="journal article" date="2020" name="Biotechnol. Biofuels">
        <title>New insights from the biogas microbiome by comprehensive genome-resolved metagenomics of nearly 1600 species originating from multiple anaerobic digesters.</title>
        <authorList>
            <person name="Campanaro S."/>
            <person name="Treu L."/>
            <person name="Rodriguez-R L.M."/>
            <person name="Kovalovszki A."/>
            <person name="Ziels R.M."/>
            <person name="Maus I."/>
            <person name="Zhu X."/>
            <person name="Kougias P.G."/>
            <person name="Basile A."/>
            <person name="Luo G."/>
            <person name="Schluter A."/>
            <person name="Konstantinidis K.T."/>
            <person name="Angelidaki I."/>
        </authorList>
    </citation>
    <scope>NUCLEOTIDE SEQUENCE [LARGE SCALE GENOMIC DNA]</scope>
    <source>
        <strain evidence="8">AS23ysBPME_34</strain>
    </source>
</reference>
<sequence length="625" mass="72298">MIKNTWEKNENASANKKEITVLKEHFPACFKEDGSFDIERFKEYLSEDINVVNEGYELKFLGKNYARLLVTLETETVIVPNEEHNQKEENKDSENIYITGDNLDGLKHLLKSYAGKVKCIYIDPPYNTGSDGFVYNDNFNFTIEELTEKLSIGEDQARRILDLTKRGSASHSAWLMFIYPRLQLARDLLSDDGVIFISIDDNEQANLKLICDEILGEQNFAGNIVWKARVKPVNIGDAKYRPQNEIEYVLVYERNNSVAEKFLPLLTGRERSYPHELNGRKYRLATILKSNRGANYRSTMMFEAHGYTPPNGQRWQAGYEEINRLFKEGYIEFRDGTPFRRYYKEEENAEHKPFYCYMETEWSSTSESGKTELNEIIGNNHGFDTVKPVTLLKTLIRSCTTDNDIILDFFSGSGTTAQSVIELNNESNQNRKYILIQLPEKIGSKNALQEQGFSTIDEIGRVRISNVLNKMANENTINISDKGFKHFTLKEPTNERINKLAEFNPDENKLFADKTLLDEFGVSTVITTWLNNDGYGLTTEAENIMFAGYETYYKDKHLYLVHPELSNEAIEELVVKYETDGKFNPENIVLFGYSFTWTELESLKTNLKRLQDTEKNLRINFDVRY</sequence>
<dbReference type="SUPFAM" id="SSF53335">
    <property type="entry name" value="S-adenosyl-L-methionine-dependent methyltransferases"/>
    <property type="match status" value="1"/>
</dbReference>
<keyword evidence="2 8" id="KW-0489">Methyltransferase</keyword>
<organism evidence="8 9">
    <name type="scientific">Globicatella sulfidifaciens</name>
    <dbReference type="NCBI Taxonomy" id="136093"/>
    <lineage>
        <taxon>Bacteria</taxon>
        <taxon>Bacillati</taxon>
        <taxon>Bacillota</taxon>
        <taxon>Bacilli</taxon>
        <taxon>Lactobacillales</taxon>
        <taxon>Aerococcaceae</taxon>
        <taxon>Globicatella</taxon>
    </lineage>
</organism>
<keyword evidence="5" id="KW-0680">Restriction system</keyword>
<evidence type="ECO:0000256" key="4">
    <source>
        <dbReference type="ARBA" id="ARBA00022691"/>
    </source>
</evidence>
<evidence type="ECO:0000256" key="3">
    <source>
        <dbReference type="ARBA" id="ARBA00022679"/>
    </source>
</evidence>
<evidence type="ECO:0000256" key="5">
    <source>
        <dbReference type="ARBA" id="ARBA00022747"/>
    </source>
</evidence>
<dbReference type="InterPro" id="IPR002941">
    <property type="entry name" value="DNA_methylase_N4/N6"/>
</dbReference>
<accession>A0A7X8H0W6</accession>
<dbReference type="AlphaFoldDB" id="A0A7X8H0W6"/>
<dbReference type="InterPro" id="IPR041405">
    <property type="entry name" value="T3RM_EcoP15I_C"/>
</dbReference>
<protein>
    <submittedName>
        <fullName evidence="8">Site-specific DNA-methyltransferase</fullName>
    </submittedName>
</protein>
<dbReference type="GO" id="GO:0032259">
    <property type="term" value="P:methylation"/>
    <property type="evidence" value="ECO:0007669"/>
    <property type="project" value="UniProtKB-KW"/>
</dbReference>
<dbReference type="EMBL" id="JAAYSM010000381">
    <property type="protein sequence ID" value="NLJ19284.1"/>
    <property type="molecule type" value="Genomic_DNA"/>
</dbReference>
<comment type="caution">
    <text evidence="8">The sequence shown here is derived from an EMBL/GenBank/DDBJ whole genome shotgun (WGS) entry which is preliminary data.</text>
</comment>
<dbReference type="Pfam" id="PF18273">
    <property type="entry name" value="T3RM_EcoP15I_C"/>
    <property type="match status" value="1"/>
</dbReference>
<evidence type="ECO:0000259" key="7">
    <source>
        <dbReference type="Pfam" id="PF18273"/>
    </source>
</evidence>
<name>A0A7X8H0W6_9LACT</name>
<dbReference type="Gene3D" id="3.40.50.150">
    <property type="entry name" value="Vaccinia Virus protein VP39"/>
    <property type="match status" value="1"/>
</dbReference>
<dbReference type="InterPro" id="IPR029063">
    <property type="entry name" value="SAM-dependent_MTases_sf"/>
</dbReference>
<dbReference type="GO" id="GO:0008170">
    <property type="term" value="F:N-methyltransferase activity"/>
    <property type="evidence" value="ECO:0007669"/>
    <property type="project" value="InterPro"/>
</dbReference>
<dbReference type="PIRSF" id="PIRSF015855">
    <property type="entry name" value="TypeIII_Mtase_mKpnI"/>
    <property type="match status" value="1"/>
</dbReference>
<evidence type="ECO:0000313" key="9">
    <source>
        <dbReference type="Proteomes" id="UP000541058"/>
    </source>
</evidence>
<comment type="similarity">
    <text evidence="1">Belongs to the N(4)/N(6)-methyltransferase family.</text>
</comment>
<proteinExistence type="inferred from homology"/>
<keyword evidence="4" id="KW-0949">S-adenosyl-L-methionine</keyword>
<feature type="domain" description="DNA methylase N-4/N-6" evidence="6">
    <location>
        <begin position="117"/>
        <end position="437"/>
    </location>
</feature>
<dbReference type="PRINTS" id="PR00506">
    <property type="entry name" value="D21N6MTFRASE"/>
</dbReference>